<dbReference type="PROSITE" id="PS51257">
    <property type="entry name" value="PROKAR_LIPOPROTEIN"/>
    <property type="match status" value="1"/>
</dbReference>
<keyword evidence="9" id="KW-1185">Reference proteome</keyword>
<dbReference type="HOGENOM" id="CLU_015553_0_1_10"/>
<name>I0KD77_9BACT</name>
<dbReference type="Pfam" id="PF07980">
    <property type="entry name" value="SusD_RagB"/>
    <property type="match status" value="1"/>
</dbReference>
<dbReference type="EMBL" id="HE796683">
    <property type="protein sequence ID" value="CCH02080.1"/>
    <property type="molecule type" value="Genomic_DNA"/>
</dbReference>
<dbReference type="PATRIC" id="fig|1166018.3.peg.1030"/>
<dbReference type="eggNOG" id="COG0457">
    <property type="taxonomic scope" value="Bacteria"/>
</dbReference>
<dbReference type="Pfam" id="PF14322">
    <property type="entry name" value="SusD-like_3"/>
    <property type="match status" value="1"/>
</dbReference>
<feature type="domain" description="SusD-like N-terminal" evidence="7">
    <location>
        <begin position="116"/>
        <end position="226"/>
    </location>
</feature>
<gene>
    <name evidence="8" type="ORF">FAES_4080</name>
</gene>
<dbReference type="GO" id="GO:0009279">
    <property type="term" value="C:cell outer membrane"/>
    <property type="evidence" value="ECO:0007669"/>
    <property type="project" value="UniProtKB-SubCell"/>
</dbReference>
<dbReference type="RefSeq" id="WP_015333179.1">
    <property type="nucleotide sequence ID" value="NC_020054.1"/>
</dbReference>
<evidence type="ECO:0000313" key="8">
    <source>
        <dbReference type="EMBL" id="CCH02080.1"/>
    </source>
</evidence>
<protein>
    <recommendedName>
        <fullName evidence="10">RagB/SusD domain protein</fullName>
    </recommendedName>
</protein>
<keyword evidence="5" id="KW-0998">Cell outer membrane</keyword>
<comment type="similarity">
    <text evidence="2">Belongs to the SusD family.</text>
</comment>
<reference evidence="8 9" key="1">
    <citation type="journal article" date="2012" name="J. Bacteriol.">
        <title>Genome Sequence of Fibrella aestuarina BUZ 2T, a Filamentous Marine Bacterium.</title>
        <authorList>
            <person name="Filippini M."/>
            <person name="Qi W."/>
            <person name="Blom J."/>
            <person name="Goesmann A."/>
            <person name="Smits T.H."/>
            <person name="Bagheri H.C."/>
        </authorList>
    </citation>
    <scope>NUCLEOTIDE SEQUENCE [LARGE SCALE GENOMIC DNA]</scope>
    <source>
        <strain evidence="9">BUZ 2T</strain>
    </source>
</reference>
<keyword evidence="3" id="KW-0732">Signal</keyword>
<evidence type="ECO:0000256" key="5">
    <source>
        <dbReference type="ARBA" id="ARBA00023237"/>
    </source>
</evidence>
<evidence type="ECO:0000256" key="1">
    <source>
        <dbReference type="ARBA" id="ARBA00004442"/>
    </source>
</evidence>
<evidence type="ECO:0008006" key="10">
    <source>
        <dbReference type="Google" id="ProtNLM"/>
    </source>
</evidence>
<dbReference type="Gene3D" id="1.25.40.390">
    <property type="match status" value="1"/>
</dbReference>
<dbReference type="InterPro" id="IPR011990">
    <property type="entry name" value="TPR-like_helical_dom_sf"/>
</dbReference>
<accession>I0KD77</accession>
<dbReference type="InterPro" id="IPR033985">
    <property type="entry name" value="SusD-like_N"/>
</dbReference>
<dbReference type="AlphaFoldDB" id="I0KD77"/>
<dbReference type="InterPro" id="IPR012944">
    <property type="entry name" value="SusD_RagB_dom"/>
</dbReference>
<comment type="subcellular location">
    <subcellularLocation>
        <location evidence="1">Cell outer membrane</location>
    </subcellularLocation>
</comment>
<keyword evidence="4" id="KW-0472">Membrane</keyword>
<sequence>MKNYINLVLASAIGLLLSGCQEGLDRFPLDEITGENYWRTENDLKLYCNGFYPAYVVGFGSGFQDAILEPWGVNIARTAYGDVITDNAAPLTYSKVGTDEYISHISGGQKSGGWNFDNIRRLNIFLDNYRKAAVPTATANKYLGEVLFFKAWDYFEKVKLFGDVPWLNTELNIDSPELYAARTPRAAVMDSVITILNQAIAYLPAKGSEETNRINKDMAQFLKSRIGLHEGTYRKYHKELGLDGTPFLTYSVQASEALFGKYSLLQGSPNTVYNSLFATESYRGNTEIILWREYSAALNYGAAFSRYFAQNLRHQFGATRSLVDEYLCSDGLPIANSPLFKGKTSIQTEMENRDPRLTQTIANFGTYNLAARTIQGANNAPLPNLATLPGNKCPTGYRVAKWFYNNPADWDRTTLGQQAAPMFRFAEVLLNYAEAKYELGQATQTVIDQTINLLRKRVAMPVLTVGKEPTDPRLDAIYATYTGGVINPLLREIRRERRVEMAFENTRWDDLMRWKTGRFIDVPVEGIKFVQSQFPTLVVNKDVFLSEEGYVLPYAKTIPAGRKFNEAKAYLFPIPVQDLQVNPSLKQNPGW</sequence>
<feature type="domain" description="RagB/SusD" evidence="6">
    <location>
        <begin position="311"/>
        <end position="591"/>
    </location>
</feature>
<evidence type="ECO:0000256" key="2">
    <source>
        <dbReference type="ARBA" id="ARBA00006275"/>
    </source>
</evidence>
<dbReference type="KEGG" id="fae:FAES_4080"/>
<dbReference type="Proteomes" id="UP000011058">
    <property type="component" value="Chromosome"/>
</dbReference>
<dbReference type="SUPFAM" id="SSF48452">
    <property type="entry name" value="TPR-like"/>
    <property type="match status" value="1"/>
</dbReference>
<evidence type="ECO:0000256" key="4">
    <source>
        <dbReference type="ARBA" id="ARBA00023136"/>
    </source>
</evidence>
<organism evidence="8 9">
    <name type="scientific">Fibrella aestuarina BUZ 2</name>
    <dbReference type="NCBI Taxonomy" id="1166018"/>
    <lineage>
        <taxon>Bacteria</taxon>
        <taxon>Pseudomonadati</taxon>
        <taxon>Bacteroidota</taxon>
        <taxon>Cytophagia</taxon>
        <taxon>Cytophagales</taxon>
        <taxon>Spirosomataceae</taxon>
        <taxon>Fibrella</taxon>
    </lineage>
</organism>
<evidence type="ECO:0000259" key="6">
    <source>
        <dbReference type="Pfam" id="PF07980"/>
    </source>
</evidence>
<evidence type="ECO:0000259" key="7">
    <source>
        <dbReference type="Pfam" id="PF14322"/>
    </source>
</evidence>
<proteinExistence type="inferred from homology"/>
<evidence type="ECO:0000313" key="9">
    <source>
        <dbReference type="Proteomes" id="UP000011058"/>
    </source>
</evidence>
<dbReference type="OrthoDB" id="5694214at2"/>
<dbReference type="STRING" id="1166018.FAES_4080"/>
<evidence type="ECO:0000256" key="3">
    <source>
        <dbReference type="ARBA" id="ARBA00022729"/>
    </source>
</evidence>